<dbReference type="PRINTS" id="PR00348">
    <property type="entry name" value="UBIQUITIN"/>
</dbReference>
<dbReference type="InterPro" id="IPR019956">
    <property type="entry name" value="Ubiquitin_dom"/>
</dbReference>
<dbReference type="Pfam" id="PF00240">
    <property type="entry name" value="ubiquitin"/>
    <property type="match status" value="1"/>
</dbReference>
<dbReference type="AlphaFoldDB" id="A0A8D1NJZ7"/>
<accession>A0A8D1NJZ7</accession>
<reference evidence="2" key="1">
    <citation type="submission" date="2025-08" db="UniProtKB">
        <authorList>
            <consortium name="Ensembl"/>
        </authorList>
    </citation>
    <scope>IDENTIFICATION</scope>
</reference>
<evidence type="ECO:0000313" key="3">
    <source>
        <dbReference type="Proteomes" id="UP000694571"/>
    </source>
</evidence>
<organism evidence="2 3">
    <name type="scientific">Sus scrofa</name>
    <name type="common">Pig</name>
    <dbReference type="NCBI Taxonomy" id="9823"/>
    <lineage>
        <taxon>Eukaryota</taxon>
        <taxon>Metazoa</taxon>
        <taxon>Chordata</taxon>
        <taxon>Craniata</taxon>
        <taxon>Vertebrata</taxon>
        <taxon>Euteleostomi</taxon>
        <taxon>Mammalia</taxon>
        <taxon>Eutheria</taxon>
        <taxon>Laurasiatheria</taxon>
        <taxon>Artiodactyla</taxon>
        <taxon>Suina</taxon>
        <taxon>Suidae</taxon>
        <taxon>Sus</taxon>
    </lineage>
</organism>
<sequence>MQVCMKTLTGKTIALEVKSGDAIKKVKANVQDKEDTSPDQQHLIFVGNQWEDGRTLNNNIQQESTLHLVLYEGGGGSVGGGE</sequence>
<dbReference type="FunFam" id="3.10.20.90:FF:000160">
    <property type="entry name" value="Polyubiquitin-C"/>
    <property type="match status" value="1"/>
</dbReference>
<evidence type="ECO:0000259" key="1">
    <source>
        <dbReference type="PROSITE" id="PS50053"/>
    </source>
</evidence>
<dbReference type="PANTHER" id="PTHR10666">
    <property type="entry name" value="UBIQUITIN"/>
    <property type="match status" value="1"/>
</dbReference>
<dbReference type="Proteomes" id="UP000694571">
    <property type="component" value="Unplaced"/>
</dbReference>
<dbReference type="Gene3D" id="3.10.20.90">
    <property type="entry name" value="Phosphatidylinositol 3-kinase Catalytic Subunit, Chain A, domain 1"/>
    <property type="match status" value="1"/>
</dbReference>
<dbReference type="PROSITE" id="PS50053">
    <property type="entry name" value="UBIQUITIN_2"/>
    <property type="match status" value="1"/>
</dbReference>
<evidence type="ECO:0000313" key="2">
    <source>
        <dbReference type="Ensembl" id="ENSSSCP00050038185.1"/>
    </source>
</evidence>
<dbReference type="SMART" id="SM00213">
    <property type="entry name" value="UBQ"/>
    <property type="match status" value="1"/>
</dbReference>
<dbReference type="InterPro" id="IPR050158">
    <property type="entry name" value="Ubiquitin_ubiquitin-like"/>
</dbReference>
<dbReference type="Ensembl" id="ENSSSCT00050088969.1">
    <property type="protein sequence ID" value="ENSSSCP00050038185.1"/>
    <property type="gene ID" value="ENSSSCG00050065325.1"/>
</dbReference>
<dbReference type="InterPro" id="IPR000626">
    <property type="entry name" value="Ubiquitin-like_dom"/>
</dbReference>
<proteinExistence type="predicted"/>
<feature type="domain" description="Ubiquitin-like" evidence="1">
    <location>
        <begin position="1"/>
        <end position="75"/>
    </location>
</feature>
<name>A0A8D1NJZ7_PIG</name>
<dbReference type="SUPFAM" id="SSF54236">
    <property type="entry name" value="Ubiquitin-like"/>
    <property type="match status" value="1"/>
</dbReference>
<dbReference type="InterPro" id="IPR029071">
    <property type="entry name" value="Ubiquitin-like_domsf"/>
</dbReference>
<protein>
    <recommendedName>
        <fullName evidence="1">Ubiquitin-like domain-containing protein</fullName>
    </recommendedName>
</protein>